<name>E9SAI3_RUMAL</name>
<protein>
    <submittedName>
        <fullName evidence="1">Uncharacterized protein</fullName>
    </submittedName>
</protein>
<accession>E9SAI3</accession>
<dbReference type="AlphaFoldDB" id="E9SAI3"/>
<evidence type="ECO:0000313" key="2">
    <source>
        <dbReference type="Proteomes" id="UP000004259"/>
    </source>
</evidence>
<gene>
    <name evidence="1" type="ORF">CUS_7945</name>
</gene>
<comment type="caution">
    <text evidence="1">The sequence shown here is derived from an EMBL/GenBank/DDBJ whole genome shotgun (WGS) entry which is preliminary data.</text>
</comment>
<keyword evidence="2" id="KW-1185">Reference proteome</keyword>
<organism evidence="1 2">
    <name type="scientific">Ruminococcus albus 8</name>
    <dbReference type="NCBI Taxonomy" id="246199"/>
    <lineage>
        <taxon>Bacteria</taxon>
        <taxon>Bacillati</taxon>
        <taxon>Bacillota</taxon>
        <taxon>Clostridia</taxon>
        <taxon>Eubacteriales</taxon>
        <taxon>Oscillospiraceae</taxon>
        <taxon>Ruminococcus</taxon>
    </lineage>
</organism>
<sequence length="42" mass="4955">MGFVTGFCLKFKADCYSDLFFCTDKKWEQLWAVLFCVMVSFV</sequence>
<dbReference type="STRING" id="246199.CUS_7945"/>
<dbReference type="Proteomes" id="UP000004259">
    <property type="component" value="Unassembled WGS sequence"/>
</dbReference>
<evidence type="ECO:0000313" key="1">
    <source>
        <dbReference type="EMBL" id="EGC03704.1"/>
    </source>
</evidence>
<reference evidence="1 2" key="1">
    <citation type="submission" date="2011-02" db="EMBL/GenBank/DDBJ databases">
        <authorList>
            <person name="Nelson K.E."/>
            <person name="Sutton G."/>
            <person name="Torralba M."/>
            <person name="Durkin S."/>
            <person name="Harkins D."/>
            <person name="Montgomery R."/>
            <person name="Ziemer C."/>
            <person name="Klaassens E."/>
            <person name="Ocuiv P."/>
            <person name="Morrison M."/>
        </authorList>
    </citation>
    <scope>NUCLEOTIDE SEQUENCE [LARGE SCALE GENOMIC DNA]</scope>
    <source>
        <strain evidence="1 2">8</strain>
    </source>
</reference>
<dbReference type="EMBL" id="ADKM02000062">
    <property type="protein sequence ID" value="EGC03704.1"/>
    <property type="molecule type" value="Genomic_DNA"/>
</dbReference>
<proteinExistence type="predicted"/>